<dbReference type="Proteomes" id="UP001189429">
    <property type="component" value="Unassembled WGS sequence"/>
</dbReference>
<protein>
    <submittedName>
        <fullName evidence="1">Uncharacterized protein</fullName>
    </submittedName>
</protein>
<reference evidence="1" key="1">
    <citation type="submission" date="2023-10" db="EMBL/GenBank/DDBJ databases">
        <authorList>
            <person name="Chen Y."/>
            <person name="Shah S."/>
            <person name="Dougan E. K."/>
            <person name="Thang M."/>
            <person name="Chan C."/>
        </authorList>
    </citation>
    <scope>NUCLEOTIDE SEQUENCE [LARGE SCALE GENOMIC DNA]</scope>
</reference>
<accession>A0ABN9VBA8</accession>
<name>A0ABN9VBA8_9DINO</name>
<organism evidence="1 2">
    <name type="scientific">Prorocentrum cordatum</name>
    <dbReference type="NCBI Taxonomy" id="2364126"/>
    <lineage>
        <taxon>Eukaryota</taxon>
        <taxon>Sar</taxon>
        <taxon>Alveolata</taxon>
        <taxon>Dinophyceae</taxon>
        <taxon>Prorocentrales</taxon>
        <taxon>Prorocentraceae</taxon>
        <taxon>Prorocentrum</taxon>
    </lineage>
</organism>
<comment type="caution">
    <text evidence="1">The sequence shown here is derived from an EMBL/GenBank/DDBJ whole genome shotgun (WGS) entry which is preliminary data.</text>
</comment>
<evidence type="ECO:0000313" key="1">
    <source>
        <dbReference type="EMBL" id="CAK0870303.1"/>
    </source>
</evidence>
<proteinExistence type="predicted"/>
<gene>
    <name evidence="1" type="ORF">PCOR1329_LOCUS56446</name>
</gene>
<keyword evidence="2" id="KW-1185">Reference proteome</keyword>
<sequence>MGMLAAVRQLGWSLWSAQKIVPGLRQMCEHYDAELFLVVPSLVCLSVFSDPRGPLETFATAFLPHHLAAPPPGDGARQLPSKVGAVVADLQRTLATVVSCLMVGETASGEERSVDFQAAAWEVLVRRSVAGACRRLGAEDPYADLEQPWRAAAEASVEGFMNRLEGWSMQLQRHRPDAWNELSGLLVQCIQWHPHTACRAPPKFAI</sequence>
<evidence type="ECO:0000313" key="2">
    <source>
        <dbReference type="Proteomes" id="UP001189429"/>
    </source>
</evidence>
<dbReference type="EMBL" id="CAUYUJ010016948">
    <property type="protein sequence ID" value="CAK0870303.1"/>
    <property type="molecule type" value="Genomic_DNA"/>
</dbReference>